<organism evidence="1 2">
    <name type="scientific">Chryseolinea lacunae</name>
    <dbReference type="NCBI Taxonomy" id="2801331"/>
    <lineage>
        <taxon>Bacteria</taxon>
        <taxon>Pseudomonadati</taxon>
        <taxon>Bacteroidota</taxon>
        <taxon>Cytophagia</taxon>
        <taxon>Cytophagales</taxon>
        <taxon>Fulvivirgaceae</taxon>
        <taxon>Chryseolinea</taxon>
    </lineage>
</organism>
<accession>A0ABS1L286</accession>
<comment type="caution">
    <text evidence="1">The sequence shown here is derived from an EMBL/GenBank/DDBJ whole genome shotgun (WGS) entry which is preliminary data.</text>
</comment>
<dbReference type="RefSeq" id="WP_202016197.1">
    <property type="nucleotide sequence ID" value="NZ_JAERRB010000018.1"/>
</dbReference>
<evidence type="ECO:0000313" key="1">
    <source>
        <dbReference type="EMBL" id="MBL0745652.1"/>
    </source>
</evidence>
<reference evidence="1 2" key="1">
    <citation type="submission" date="2021-01" db="EMBL/GenBank/DDBJ databases">
        <title>Chryseolinea sp. Jin1 Genome sequencing and assembly.</title>
        <authorList>
            <person name="Kim I."/>
        </authorList>
    </citation>
    <scope>NUCLEOTIDE SEQUENCE [LARGE SCALE GENOMIC DNA]</scope>
    <source>
        <strain evidence="1 2">Jin1</strain>
    </source>
</reference>
<gene>
    <name evidence="1" type="ORF">JI741_30750</name>
</gene>
<proteinExistence type="predicted"/>
<protein>
    <submittedName>
        <fullName evidence="1">DUF4262 domain-containing protein</fullName>
    </submittedName>
</protein>
<evidence type="ECO:0000313" key="2">
    <source>
        <dbReference type="Proteomes" id="UP000613030"/>
    </source>
</evidence>
<dbReference type="Pfam" id="PF14081">
    <property type="entry name" value="DUF4262"/>
    <property type="match status" value="1"/>
</dbReference>
<sequence length="151" mass="17895">MTEQQRKDYFDKVDKNINEFGYHLTNVFESKERPSFFYSTGIYKSFNLPEIFIPSLPHGLCCEIADNYVKAFKDKRVVPRNEKLQHLSGRFPIFLIDVPTSRLTDYVLSSVWYYKDGNYEYVQVIYPDTQGHFPNDAGYDYDQEILGEFRL</sequence>
<dbReference type="InterPro" id="IPR025358">
    <property type="entry name" value="DUF4262"/>
</dbReference>
<name>A0ABS1L286_9BACT</name>
<dbReference type="EMBL" id="JAERRB010000018">
    <property type="protein sequence ID" value="MBL0745652.1"/>
    <property type="molecule type" value="Genomic_DNA"/>
</dbReference>
<dbReference type="Proteomes" id="UP000613030">
    <property type="component" value="Unassembled WGS sequence"/>
</dbReference>
<keyword evidence="2" id="KW-1185">Reference proteome</keyword>